<feature type="domain" description="Helix-turn-helix conjugative transposon-like" evidence="1">
    <location>
        <begin position="8"/>
        <end position="62"/>
    </location>
</feature>
<dbReference type="Pfam" id="PF12645">
    <property type="entry name" value="HTH_16"/>
    <property type="match status" value="1"/>
</dbReference>
<dbReference type="SUPFAM" id="SSF88946">
    <property type="entry name" value="Sigma2 domain of RNA polymerase sigma factors"/>
    <property type="match status" value="1"/>
</dbReference>
<protein>
    <submittedName>
        <fullName evidence="2">Helix-turn-helix domain-containing protein</fullName>
    </submittedName>
</protein>
<dbReference type="OrthoDB" id="1856222at2"/>
<dbReference type="GO" id="GO:0006352">
    <property type="term" value="P:DNA-templated transcription initiation"/>
    <property type="evidence" value="ECO:0007669"/>
    <property type="project" value="InterPro"/>
</dbReference>
<evidence type="ECO:0000313" key="2">
    <source>
        <dbReference type="EMBL" id="SCZ09188.1"/>
    </source>
</evidence>
<proteinExistence type="predicted"/>
<evidence type="ECO:0000259" key="1">
    <source>
        <dbReference type="Pfam" id="PF12645"/>
    </source>
</evidence>
<dbReference type="InterPro" id="IPR013325">
    <property type="entry name" value="RNA_pol_sigma_r2"/>
</dbReference>
<name>A0A1G5LA32_9FIRM</name>
<accession>A0A1G5LA32</accession>
<gene>
    <name evidence="2" type="ORF">SAMN03080606_04180</name>
</gene>
<sequence>MDDTSLKETFYKAQSGDEDSIKKILEIFHPLLHKNSFINGSFNEDCYQELSIKLIKCIKTFKFSSGESIAKSLEEYLK</sequence>
<dbReference type="EMBL" id="FMUS01000043">
    <property type="protein sequence ID" value="SCZ09188.1"/>
    <property type="molecule type" value="Genomic_DNA"/>
</dbReference>
<reference evidence="2 3" key="1">
    <citation type="submission" date="2016-10" db="EMBL/GenBank/DDBJ databases">
        <authorList>
            <person name="de Groot N.N."/>
        </authorList>
    </citation>
    <scope>NUCLEOTIDE SEQUENCE [LARGE SCALE GENOMIC DNA]</scope>
    <source>
        <strain evidence="2 3">DSM 18978</strain>
    </source>
</reference>
<evidence type="ECO:0000313" key="3">
    <source>
        <dbReference type="Proteomes" id="UP000198636"/>
    </source>
</evidence>
<dbReference type="Proteomes" id="UP000198636">
    <property type="component" value="Unassembled WGS sequence"/>
</dbReference>
<dbReference type="GO" id="GO:0003700">
    <property type="term" value="F:DNA-binding transcription factor activity"/>
    <property type="evidence" value="ECO:0007669"/>
    <property type="project" value="InterPro"/>
</dbReference>
<dbReference type="RefSeq" id="WP_091547481.1">
    <property type="nucleotide sequence ID" value="NZ_FMUS01000043.1"/>
</dbReference>
<organism evidence="2 3">
    <name type="scientific">Alkaliphilus peptidifermentans DSM 18978</name>
    <dbReference type="NCBI Taxonomy" id="1120976"/>
    <lineage>
        <taxon>Bacteria</taxon>
        <taxon>Bacillati</taxon>
        <taxon>Bacillota</taxon>
        <taxon>Clostridia</taxon>
        <taxon>Peptostreptococcales</taxon>
        <taxon>Natronincolaceae</taxon>
        <taxon>Alkaliphilus</taxon>
    </lineage>
</organism>
<dbReference type="AlphaFoldDB" id="A0A1G5LA32"/>
<keyword evidence="3" id="KW-1185">Reference proteome</keyword>
<dbReference type="InterPro" id="IPR024760">
    <property type="entry name" value="HTH_dom_conjug_TS-like"/>
</dbReference>